<evidence type="ECO:0000256" key="9">
    <source>
        <dbReference type="ARBA" id="ARBA00050687"/>
    </source>
</evidence>
<dbReference type="SMART" id="SM00798">
    <property type="entry name" value="AICARFT_IMPCHas"/>
    <property type="match status" value="1"/>
</dbReference>
<dbReference type="PANTHER" id="PTHR11692">
    <property type="entry name" value="BIFUNCTIONAL PURINE BIOSYNTHESIS PROTEIN PURH"/>
    <property type="match status" value="1"/>
</dbReference>
<dbReference type="Gene3D" id="3.40.50.1380">
    <property type="entry name" value="Methylglyoxal synthase-like domain"/>
    <property type="match status" value="1"/>
</dbReference>
<name>A0A562N436_9HYPH</name>
<evidence type="ECO:0000313" key="12">
    <source>
        <dbReference type="EMBL" id="TWI26904.1"/>
    </source>
</evidence>
<dbReference type="EMBL" id="VLKT01000045">
    <property type="protein sequence ID" value="TWI26904.1"/>
    <property type="molecule type" value="Genomic_DNA"/>
</dbReference>
<evidence type="ECO:0000256" key="5">
    <source>
        <dbReference type="ARBA" id="ARBA00022755"/>
    </source>
</evidence>
<keyword evidence="5 10" id="KW-0658">Purine biosynthesis</keyword>
<dbReference type="SUPFAM" id="SSF52335">
    <property type="entry name" value="Methylglyoxal synthase-like"/>
    <property type="match status" value="1"/>
</dbReference>
<dbReference type="PROSITE" id="PS51855">
    <property type="entry name" value="MGS"/>
    <property type="match status" value="1"/>
</dbReference>
<dbReference type="InterPro" id="IPR016193">
    <property type="entry name" value="Cytidine_deaminase-like"/>
</dbReference>
<dbReference type="SUPFAM" id="SSF53927">
    <property type="entry name" value="Cytidine deaminase-like"/>
    <property type="match status" value="1"/>
</dbReference>
<keyword evidence="13" id="KW-1185">Reference proteome</keyword>
<dbReference type="NCBIfam" id="TIGR00355">
    <property type="entry name" value="purH"/>
    <property type="match status" value="1"/>
</dbReference>
<accession>A0A562N436</accession>
<evidence type="ECO:0000256" key="2">
    <source>
        <dbReference type="ARBA" id="ARBA00004954"/>
    </source>
</evidence>
<comment type="caution">
    <text evidence="12">The sequence shown here is derived from an EMBL/GenBank/DDBJ whole genome shotgun (WGS) entry which is preliminary data.</text>
</comment>
<dbReference type="PIRSF" id="PIRSF000414">
    <property type="entry name" value="AICARFT_IMPCHas"/>
    <property type="match status" value="1"/>
</dbReference>
<dbReference type="InterPro" id="IPR002695">
    <property type="entry name" value="PurH-like"/>
</dbReference>
<dbReference type="EC" id="3.5.4.10" evidence="10"/>
<evidence type="ECO:0000256" key="8">
    <source>
        <dbReference type="ARBA" id="ARBA00050488"/>
    </source>
</evidence>
<dbReference type="EC" id="2.1.2.3" evidence="10"/>
<evidence type="ECO:0000256" key="6">
    <source>
        <dbReference type="ARBA" id="ARBA00022801"/>
    </source>
</evidence>
<evidence type="ECO:0000256" key="10">
    <source>
        <dbReference type="HAMAP-Rule" id="MF_00139"/>
    </source>
</evidence>
<sequence length="538" mass="56469">MAVAAKNIPAPDLVPVRRALLSVFDKTGLIDLARALALAGVELVSTGGTAKAIAEAGMAVRDVSDLTGFPEIMDGRVKTLHPSVHGALLGVRDDPEHAAAMRDHGIEPIDLVVSNLYPFEDVRRSGAAYASIVENIDIGGPAMIRASAKNHAYVAIVTDPEDYASVLNALEMNFGSLSLDFRRKLAAKAFARTATYDAAISGWFAEALEIEHPTWRAFGGRLDQVMRYGENPHQSAGFYVDGDKRPGVATARQLQGKQLSYNNINDTDAAFELVGEFDPARSAAVAIIKHANPCGVAEGASLKAAYAKALACDPVSAFGGIVAMNRILDAEAAEEIVKTFTEVIIAPDASEDATRIVAAKKNLRLLVTGGLPDPRAAGTTVKSVSGGLLVQGRDNAVVDDLDLKVVTRRAPTPAEMADLKFAFRVAKHVKSNAIVYVRDGATVGIGAGQMSRVDSSRIAARKALDAAEAAGLAEPLTKGSVVASDAFFPFADGLLSAIEAGATAVIQPGGSMRDDDVIAAADAHGIAMVFTGVRHFRH</sequence>
<dbReference type="OrthoDB" id="9802065at2"/>
<evidence type="ECO:0000256" key="3">
    <source>
        <dbReference type="ARBA" id="ARBA00007667"/>
    </source>
</evidence>
<dbReference type="AlphaFoldDB" id="A0A562N436"/>
<dbReference type="RefSeq" id="WP_145721713.1">
    <property type="nucleotide sequence ID" value="NZ_BSPF01000028.1"/>
</dbReference>
<comment type="catalytic activity">
    <reaction evidence="9 10">
        <text>IMP + H2O = 5-formamido-1-(5-phospho-D-ribosyl)imidazole-4-carboxamide</text>
        <dbReference type="Rhea" id="RHEA:18445"/>
        <dbReference type="ChEBI" id="CHEBI:15377"/>
        <dbReference type="ChEBI" id="CHEBI:58053"/>
        <dbReference type="ChEBI" id="CHEBI:58467"/>
        <dbReference type="EC" id="3.5.4.10"/>
    </reaction>
</comment>
<dbReference type="GO" id="GO:0003937">
    <property type="term" value="F:IMP cyclohydrolase activity"/>
    <property type="evidence" value="ECO:0007669"/>
    <property type="project" value="UniProtKB-UniRule"/>
</dbReference>
<evidence type="ECO:0000256" key="7">
    <source>
        <dbReference type="ARBA" id="ARBA00023268"/>
    </source>
</evidence>
<dbReference type="Gene3D" id="3.40.140.20">
    <property type="match status" value="2"/>
</dbReference>
<dbReference type="SMART" id="SM00851">
    <property type="entry name" value="MGS"/>
    <property type="match status" value="1"/>
</dbReference>
<keyword evidence="4 10" id="KW-0808">Transferase</keyword>
<keyword evidence="7 10" id="KW-0511">Multifunctional enzyme</keyword>
<dbReference type="GO" id="GO:0004643">
    <property type="term" value="F:phosphoribosylaminoimidazolecarboxamide formyltransferase activity"/>
    <property type="evidence" value="ECO:0007669"/>
    <property type="project" value="UniProtKB-UniRule"/>
</dbReference>
<comment type="catalytic activity">
    <reaction evidence="8 10">
        <text>(6R)-10-formyltetrahydrofolate + 5-amino-1-(5-phospho-beta-D-ribosyl)imidazole-4-carboxamide = 5-formamido-1-(5-phospho-D-ribosyl)imidazole-4-carboxamide + (6S)-5,6,7,8-tetrahydrofolate</text>
        <dbReference type="Rhea" id="RHEA:22192"/>
        <dbReference type="ChEBI" id="CHEBI:57453"/>
        <dbReference type="ChEBI" id="CHEBI:58467"/>
        <dbReference type="ChEBI" id="CHEBI:58475"/>
        <dbReference type="ChEBI" id="CHEBI:195366"/>
        <dbReference type="EC" id="2.1.2.3"/>
    </reaction>
</comment>
<dbReference type="FunFam" id="3.40.50.1380:FF:000001">
    <property type="entry name" value="Bifunctional purine biosynthesis protein PurH"/>
    <property type="match status" value="1"/>
</dbReference>
<comment type="similarity">
    <text evidence="3 10">Belongs to the PurH family.</text>
</comment>
<evidence type="ECO:0000313" key="13">
    <source>
        <dbReference type="Proteomes" id="UP000317122"/>
    </source>
</evidence>
<dbReference type="InterPro" id="IPR036914">
    <property type="entry name" value="MGS-like_dom_sf"/>
</dbReference>
<dbReference type="InterPro" id="IPR024051">
    <property type="entry name" value="AICAR_Tfase_dup_dom_sf"/>
</dbReference>
<evidence type="ECO:0000256" key="1">
    <source>
        <dbReference type="ARBA" id="ARBA00004844"/>
    </source>
</evidence>
<dbReference type="Pfam" id="PF02142">
    <property type="entry name" value="MGS"/>
    <property type="match status" value="1"/>
</dbReference>
<dbReference type="Proteomes" id="UP000317122">
    <property type="component" value="Unassembled WGS sequence"/>
</dbReference>
<dbReference type="HAMAP" id="MF_00139">
    <property type="entry name" value="PurH"/>
    <property type="match status" value="1"/>
</dbReference>
<dbReference type="CDD" id="cd01421">
    <property type="entry name" value="IMPCH"/>
    <property type="match status" value="1"/>
</dbReference>
<evidence type="ECO:0000259" key="11">
    <source>
        <dbReference type="PROSITE" id="PS51855"/>
    </source>
</evidence>
<gene>
    <name evidence="10" type="primary">purH</name>
    <name evidence="12" type="ORF">IQ26_05743</name>
</gene>
<dbReference type="Pfam" id="PF01808">
    <property type="entry name" value="AICARFT_IMPCHas"/>
    <property type="match status" value="1"/>
</dbReference>
<dbReference type="GO" id="GO:0006189">
    <property type="term" value="P:'de novo' IMP biosynthetic process"/>
    <property type="evidence" value="ECO:0007669"/>
    <property type="project" value="UniProtKB-UniRule"/>
</dbReference>
<comment type="pathway">
    <text evidence="1 10">Purine metabolism; IMP biosynthesis via de novo pathway; IMP from 5-formamido-1-(5-phospho-D-ribosyl)imidazole-4-carboxamide: step 1/1.</text>
</comment>
<dbReference type="NCBIfam" id="NF002049">
    <property type="entry name" value="PRK00881.1"/>
    <property type="match status" value="1"/>
</dbReference>
<proteinExistence type="inferred from homology"/>
<evidence type="ECO:0000256" key="4">
    <source>
        <dbReference type="ARBA" id="ARBA00022679"/>
    </source>
</evidence>
<dbReference type="FunFam" id="3.40.140.20:FF:000002">
    <property type="entry name" value="Bifunctional purine biosynthesis protein PurH"/>
    <property type="match status" value="1"/>
</dbReference>
<comment type="pathway">
    <text evidence="2 10">Purine metabolism; IMP biosynthesis via de novo pathway; 5-formamido-1-(5-phospho-D-ribosyl)imidazole-4-carboxamide from 5-amino-1-(5-phospho-D-ribosyl)imidazole-4-carboxamide (10-formyl THF route): step 1/1.</text>
</comment>
<organism evidence="12 13">
    <name type="scientific">Mesorhizobium tianshanense</name>
    <dbReference type="NCBI Taxonomy" id="39844"/>
    <lineage>
        <taxon>Bacteria</taxon>
        <taxon>Pseudomonadati</taxon>
        <taxon>Pseudomonadota</taxon>
        <taxon>Alphaproteobacteria</taxon>
        <taxon>Hyphomicrobiales</taxon>
        <taxon>Phyllobacteriaceae</taxon>
        <taxon>Mesorhizobium</taxon>
    </lineage>
</organism>
<dbReference type="GO" id="GO:0005829">
    <property type="term" value="C:cytosol"/>
    <property type="evidence" value="ECO:0007669"/>
    <property type="project" value="TreeGrafter"/>
</dbReference>
<reference evidence="12 13" key="1">
    <citation type="journal article" date="2015" name="Stand. Genomic Sci.">
        <title>Genomic Encyclopedia of Bacterial and Archaeal Type Strains, Phase III: the genomes of soil and plant-associated and newly described type strains.</title>
        <authorList>
            <person name="Whitman W.B."/>
            <person name="Woyke T."/>
            <person name="Klenk H.P."/>
            <person name="Zhou Y."/>
            <person name="Lilburn T.G."/>
            <person name="Beck B.J."/>
            <person name="De Vos P."/>
            <person name="Vandamme P."/>
            <person name="Eisen J.A."/>
            <person name="Garrity G."/>
            <person name="Hugenholtz P."/>
            <person name="Kyrpides N.C."/>
        </authorList>
    </citation>
    <scope>NUCLEOTIDE SEQUENCE [LARGE SCALE GENOMIC DNA]</scope>
    <source>
        <strain evidence="12 13">CGMCC 1.2546</strain>
    </source>
</reference>
<dbReference type="InterPro" id="IPR011607">
    <property type="entry name" value="MGS-like_dom"/>
</dbReference>
<protein>
    <recommendedName>
        <fullName evidence="10">Bifunctional purine biosynthesis protein PurH</fullName>
    </recommendedName>
    <domain>
        <recommendedName>
            <fullName evidence="10">Phosphoribosylaminoimidazolecarboxamide formyltransferase</fullName>
            <ecNumber evidence="10">2.1.2.3</ecNumber>
        </recommendedName>
        <alternativeName>
            <fullName evidence="10">AICAR transformylase</fullName>
        </alternativeName>
    </domain>
    <domain>
        <recommendedName>
            <fullName evidence="10">IMP cyclohydrolase</fullName>
            <ecNumber evidence="10">3.5.4.10</ecNumber>
        </recommendedName>
        <alternativeName>
            <fullName evidence="10">ATIC</fullName>
        </alternativeName>
        <alternativeName>
            <fullName evidence="10">IMP synthase</fullName>
        </alternativeName>
        <alternativeName>
            <fullName evidence="10">Inosinicase</fullName>
        </alternativeName>
    </domain>
</protein>
<keyword evidence="6 10" id="KW-0378">Hydrolase</keyword>
<comment type="domain">
    <text evidence="10">The IMP cyclohydrolase activity resides in the N-terminal region.</text>
</comment>
<dbReference type="PANTHER" id="PTHR11692:SF0">
    <property type="entry name" value="BIFUNCTIONAL PURINE BIOSYNTHESIS PROTEIN ATIC"/>
    <property type="match status" value="1"/>
</dbReference>
<dbReference type="UniPathway" id="UPA00074">
    <property type="reaction ID" value="UER00133"/>
</dbReference>
<feature type="domain" description="MGS-like" evidence="11">
    <location>
        <begin position="8"/>
        <end position="158"/>
    </location>
</feature>
<dbReference type="FunFam" id="3.40.140.20:FF:000001">
    <property type="entry name" value="Bifunctional purine biosynthesis protein PurH"/>
    <property type="match status" value="1"/>
</dbReference>